<evidence type="ECO:0000256" key="1">
    <source>
        <dbReference type="SAM" id="Phobius"/>
    </source>
</evidence>
<accession>A0A915YF54</accession>
<evidence type="ECO:0000313" key="3">
    <source>
        <dbReference type="Proteomes" id="UP001060919"/>
    </source>
</evidence>
<keyword evidence="1" id="KW-1133">Transmembrane helix</keyword>
<evidence type="ECO:0000313" key="2">
    <source>
        <dbReference type="EMBL" id="BDS11987.1"/>
    </source>
</evidence>
<feature type="transmembrane region" description="Helical" evidence="1">
    <location>
        <begin position="105"/>
        <end position="128"/>
    </location>
</feature>
<name>A0A915YF54_9BACT</name>
<keyword evidence="1" id="KW-0812">Transmembrane</keyword>
<feature type="transmembrane region" description="Helical" evidence="1">
    <location>
        <begin position="48"/>
        <end position="66"/>
    </location>
</feature>
<dbReference type="Proteomes" id="UP001060919">
    <property type="component" value="Chromosome"/>
</dbReference>
<dbReference type="AlphaFoldDB" id="A0A915YF54"/>
<dbReference type="RefSeq" id="WP_264793115.1">
    <property type="nucleotide sequence ID" value="NZ_AP026867.1"/>
</dbReference>
<dbReference type="EMBL" id="AP026867">
    <property type="protein sequence ID" value="BDS11987.1"/>
    <property type="molecule type" value="Genomic_DNA"/>
</dbReference>
<proteinExistence type="predicted"/>
<dbReference type="KEGG" id="aup:AsAng_0027020"/>
<organism evidence="2 3">
    <name type="scientific">Aureispira anguillae</name>
    <dbReference type="NCBI Taxonomy" id="2864201"/>
    <lineage>
        <taxon>Bacteria</taxon>
        <taxon>Pseudomonadati</taxon>
        <taxon>Bacteroidota</taxon>
        <taxon>Saprospiria</taxon>
        <taxon>Saprospirales</taxon>
        <taxon>Saprospiraceae</taxon>
        <taxon>Aureispira</taxon>
    </lineage>
</organism>
<keyword evidence="1" id="KW-0472">Membrane</keyword>
<reference evidence="2" key="1">
    <citation type="submission" date="2022-09" db="EMBL/GenBank/DDBJ databases">
        <title>Aureispira anguillicida sp. nov., isolated from Leptocephalus of Japanese eel Anguilla japonica.</title>
        <authorList>
            <person name="Yuasa K."/>
            <person name="Mekata T."/>
            <person name="Ikunari K."/>
        </authorList>
    </citation>
    <scope>NUCLEOTIDE SEQUENCE</scope>
    <source>
        <strain evidence="2">EL160426</strain>
    </source>
</reference>
<sequence>MAVQQERDLVVKEQWLSYYGEGLKQETTKSYRMSSFEKKNIMPPKVQAAIFGAMIVVGMLGAAMVAKEPLTIWMMGTSCLLLYSILNNGLSFFANDYKTYLIHSIYGFMFMLIAVIGIGTLCSGLSVFEAGGYRNILIIILIANFIFIAMIITIKGLISVIAEKDKRL</sequence>
<keyword evidence="3" id="KW-1185">Reference proteome</keyword>
<protein>
    <submittedName>
        <fullName evidence="2">Uncharacterized protein</fullName>
    </submittedName>
</protein>
<feature type="transmembrane region" description="Helical" evidence="1">
    <location>
        <begin position="72"/>
        <end position="93"/>
    </location>
</feature>
<gene>
    <name evidence="2" type="ORF">AsAng_0027020</name>
</gene>
<feature type="transmembrane region" description="Helical" evidence="1">
    <location>
        <begin position="134"/>
        <end position="158"/>
    </location>
</feature>